<dbReference type="EMBL" id="DYDO01000001">
    <property type="protein sequence ID" value="DBA33547.1"/>
    <property type="molecule type" value="Genomic_DNA"/>
</dbReference>
<dbReference type="Proteomes" id="UP001181693">
    <property type="component" value="Unassembled WGS sequence"/>
</dbReference>
<organism evidence="1 2">
    <name type="scientific">Pyxicephalus adspersus</name>
    <name type="common">African bullfrog</name>
    <dbReference type="NCBI Taxonomy" id="30357"/>
    <lineage>
        <taxon>Eukaryota</taxon>
        <taxon>Metazoa</taxon>
        <taxon>Chordata</taxon>
        <taxon>Craniata</taxon>
        <taxon>Vertebrata</taxon>
        <taxon>Euteleostomi</taxon>
        <taxon>Amphibia</taxon>
        <taxon>Batrachia</taxon>
        <taxon>Anura</taxon>
        <taxon>Neobatrachia</taxon>
        <taxon>Ranoidea</taxon>
        <taxon>Pyxicephalidae</taxon>
        <taxon>Pyxicephalinae</taxon>
        <taxon>Pyxicephalus</taxon>
    </lineage>
</organism>
<evidence type="ECO:0000313" key="2">
    <source>
        <dbReference type="Proteomes" id="UP001181693"/>
    </source>
</evidence>
<name>A0AAV3BAN6_PYXAD</name>
<accession>A0AAV3BAN6</accession>
<comment type="caution">
    <text evidence="1">The sequence shown here is derived from an EMBL/GenBank/DDBJ whole genome shotgun (WGS) entry which is preliminary data.</text>
</comment>
<reference evidence="1" key="1">
    <citation type="thesis" date="2020" institute="ProQuest LLC" country="789 East Eisenhower Parkway, Ann Arbor, MI, USA">
        <title>Comparative Genomics and Chromosome Evolution.</title>
        <authorList>
            <person name="Mudd A.B."/>
        </authorList>
    </citation>
    <scope>NUCLEOTIDE SEQUENCE</scope>
    <source>
        <strain evidence="1">1538</strain>
        <tissue evidence="1">Blood</tissue>
    </source>
</reference>
<keyword evidence="2" id="KW-1185">Reference proteome</keyword>
<dbReference type="AlphaFoldDB" id="A0AAV3BAN6"/>
<evidence type="ECO:0000313" key="1">
    <source>
        <dbReference type="EMBL" id="DBA33547.1"/>
    </source>
</evidence>
<proteinExistence type="predicted"/>
<gene>
    <name evidence="1" type="ORF">GDO54_001215</name>
</gene>
<protein>
    <submittedName>
        <fullName evidence="1">Uncharacterized protein</fullName>
    </submittedName>
</protein>
<sequence>MTESVILSLTTLHSREMNEGSIRQVQYQILPISNTQAKRKTLPFMQNQRRYVQHRKTDSTRMRTLMKEVYLK</sequence>